<accession>A0A4P6EWK5</accession>
<evidence type="ECO:0000313" key="1">
    <source>
        <dbReference type="EMBL" id="QAY66583.1"/>
    </source>
</evidence>
<evidence type="ECO:0000313" key="2">
    <source>
        <dbReference type="Proteomes" id="UP000293568"/>
    </source>
</evidence>
<dbReference type="InterPro" id="IPR050261">
    <property type="entry name" value="FrsA_esterase"/>
</dbReference>
<organism evidence="1 2">
    <name type="scientific">Paenibacillus protaetiae</name>
    <dbReference type="NCBI Taxonomy" id="2509456"/>
    <lineage>
        <taxon>Bacteria</taxon>
        <taxon>Bacillati</taxon>
        <taxon>Bacillota</taxon>
        <taxon>Bacilli</taxon>
        <taxon>Bacillales</taxon>
        <taxon>Paenibacillaceae</taxon>
        <taxon>Paenibacillus</taxon>
    </lineage>
</organism>
<dbReference type="EMBL" id="CP035492">
    <property type="protein sequence ID" value="QAY66583.1"/>
    <property type="molecule type" value="Genomic_DNA"/>
</dbReference>
<protein>
    <submittedName>
        <fullName evidence="1">Dienelactone hydrolase</fullName>
    </submittedName>
</protein>
<keyword evidence="1" id="KW-0378">Hydrolase</keyword>
<gene>
    <name evidence="1" type="ORF">ET464_09370</name>
</gene>
<sequence>MWQGDVFLQRLYEAAEQERKQRYGQLPDADRRERLKQAFRSMLGEFEPNDSHQPVLLEQVQCDGYRRERVELSAAPGLAFAAYVLIPDGLERPAPGVLAIHGHGYGSRQITGMLPDGSSNVQNPGGHNNFAIELVKRGMAVIAPDVIGFGERLLASDMQAESGVRPNNSCDTLAKHMLMYGKTLAGLRVWEARKALDYLLSRPETASGGAGVMGFSGGAVIASAAAIVDERLHAAVLTGFPNTFQDSIMAVRHCIDNYIPGILLHAELPELLGLLAPRPLFLQSGEHDPIFPKEGFRQAVRHVQHIYSSEGASGQFRSELFSGGHEVNGTLSYDWLAETCFRLSR</sequence>
<dbReference type="PANTHER" id="PTHR22946">
    <property type="entry name" value="DIENELACTONE HYDROLASE DOMAIN-CONTAINING PROTEIN-RELATED"/>
    <property type="match status" value="1"/>
</dbReference>
<dbReference type="Pfam" id="PF12715">
    <property type="entry name" value="Abhydrolase_7"/>
    <property type="match status" value="1"/>
</dbReference>
<dbReference type="InterPro" id="IPR025890">
    <property type="entry name" value="Abhydrolase_bac"/>
</dbReference>
<dbReference type="RefSeq" id="WP_129440304.1">
    <property type="nucleotide sequence ID" value="NZ_CP035492.1"/>
</dbReference>
<reference evidence="1 2" key="1">
    <citation type="submission" date="2019-01" db="EMBL/GenBank/DDBJ databases">
        <title>Genome sequencing of strain FW100M-2.</title>
        <authorList>
            <person name="Heo J."/>
            <person name="Kim S.-J."/>
            <person name="Kim J.-S."/>
            <person name="Hong S.-B."/>
            <person name="Kwon S.-W."/>
        </authorList>
    </citation>
    <scope>NUCLEOTIDE SEQUENCE [LARGE SCALE GENOMIC DNA]</scope>
    <source>
        <strain evidence="1 2">FW100M-2</strain>
    </source>
</reference>
<name>A0A4P6EWK5_9BACL</name>
<keyword evidence="2" id="KW-1185">Reference proteome</keyword>
<dbReference type="Proteomes" id="UP000293568">
    <property type="component" value="Chromosome"/>
</dbReference>
<dbReference type="OrthoDB" id="8183145at2"/>
<dbReference type="InterPro" id="IPR029058">
    <property type="entry name" value="AB_hydrolase_fold"/>
</dbReference>
<dbReference type="AlphaFoldDB" id="A0A4P6EWK5"/>
<dbReference type="Gene3D" id="3.40.50.1820">
    <property type="entry name" value="alpha/beta hydrolase"/>
    <property type="match status" value="1"/>
</dbReference>
<dbReference type="PANTHER" id="PTHR22946:SF8">
    <property type="entry name" value="ACETYL XYLAN ESTERASE DOMAIN-CONTAINING PROTEIN"/>
    <property type="match status" value="1"/>
</dbReference>
<dbReference type="KEGG" id="pprt:ET464_09370"/>
<dbReference type="GO" id="GO:0016787">
    <property type="term" value="F:hydrolase activity"/>
    <property type="evidence" value="ECO:0007669"/>
    <property type="project" value="UniProtKB-KW"/>
</dbReference>
<proteinExistence type="predicted"/>
<dbReference type="SUPFAM" id="SSF53474">
    <property type="entry name" value="alpha/beta-Hydrolases"/>
    <property type="match status" value="1"/>
</dbReference>